<dbReference type="InterPro" id="IPR014871">
    <property type="entry name" value="dUTPase/dCTP_pyrophosphatase"/>
</dbReference>
<dbReference type="Pfam" id="PF08761">
    <property type="entry name" value="dUTPase_2"/>
    <property type="match status" value="1"/>
</dbReference>
<protein>
    <submittedName>
        <fullName evidence="1">Uncharacterized protein</fullName>
    </submittedName>
</protein>
<proteinExistence type="predicted"/>
<organism evidence="1 2">
    <name type="scientific">Candidatus Gottesmanbacteria bacterium GW2011_GWB1_49_7</name>
    <dbReference type="NCBI Taxonomy" id="1618448"/>
    <lineage>
        <taxon>Bacteria</taxon>
        <taxon>Candidatus Gottesmaniibacteriota</taxon>
    </lineage>
</organism>
<evidence type="ECO:0000313" key="2">
    <source>
        <dbReference type="Proteomes" id="UP000034588"/>
    </source>
</evidence>
<evidence type="ECO:0000313" key="1">
    <source>
        <dbReference type="EMBL" id="KKW11015.1"/>
    </source>
</evidence>
<comment type="caution">
    <text evidence="1">The sequence shown here is derived from an EMBL/GenBank/DDBJ whole genome shotgun (WGS) entry which is preliminary data.</text>
</comment>
<dbReference type="Proteomes" id="UP000034588">
    <property type="component" value="Unassembled WGS sequence"/>
</dbReference>
<dbReference type="SUPFAM" id="SSF101386">
    <property type="entry name" value="all-alpha NTP pyrophosphatases"/>
    <property type="match status" value="1"/>
</dbReference>
<dbReference type="AlphaFoldDB" id="A0A0G1VXD3"/>
<accession>A0A0G1VXD3</accession>
<dbReference type="EMBL" id="LCQD01000027">
    <property type="protein sequence ID" value="KKW11015.1"/>
    <property type="molecule type" value="Genomic_DNA"/>
</dbReference>
<name>A0A0G1VXD3_9BACT</name>
<sequence>MNINDIDTTQIQAPSSEIWEAISRCQQELMEKYRGIEGMSVGPMQFQTKEAQTWIKNFLWRTHEELCEAGEAIEQAKALLHATLGDANADLTLIRLKLAHVFEEISDAIHFVCEASLLCENTRLHHGLIKSSREELEKTKQKLLHEEPSAAAGFNGLFLIPKLMEEPQIQISSNCKTLASCGLVFISLLLYQASYKLGLVGNVLKNKQWKQSEVISDDLLFKVRLTDAVKAILVPLMLIGMTDQDIFILYRQKNLVNKWRQDTNY</sequence>
<gene>
    <name evidence="1" type="ORF">UY48_C0027G0002</name>
</gene>
<reference evidence="1 2" key="1">
    <citation type="journal article" date="2015" name="Nature">
        <title>rRNA introns, odd ribosomes, and small enigmatic genomes across a large radiation of phyla.</title>
        <authorList>
            <person name="Brown C.T."/>
            <person name="Hug L.A."/>
            <person name="Thomas B.C."/>
            <person name="Sharon I."/>
            <person name="Castelle C.J."/>
            <person name="Singh A."/>
            <person name="Wilkins M.J."/>
            <person name="Williams K.H."/>
            <person name="Banfield J.F."/>
        </authorList>
    </citation>
    <scope>NUCLEOTIDE SEQUENCE [LARGE SCALE GENOMIC DNA]</scope>
</reference>